<evidence type="ECO:0000313" key="1">
    <source>
        <dbReference type="EMBL" id="BCB79980.1"/>
    </source>
</evidence>
<accession>A0A6F8Y1P0</accession>
<organism evidence="1 2">
    <name type="scientific">Phytohabitans flavus</name>
    <dbReference type="NCBI Taxonomy" id="1076124"/>
    <lineage>
        <taxon>Bacteria</taxon>
        <taxon>Bacillati</taxon>
        <taxon>Actinomycetota</taxon>
        <taxon>Actinomycetes</taxon>
        <taxon>Micromonosporales</taxon>
        <taxon>Micromonosporaceae</taxon>
    </lineage>
</organism>
<evidence type="ECO:0000313" key="2">
    <source>
        <dbReference type="Proteomes" id="UP000502508"/>
    </source>
</evidence>
<dbReference type="AlphaFoldDB" id="A0A6F8Y1P0"/>
<dbReference type="Proteomes" id="UP000502508">
    <property type="component" value="Chromosome"/>
</dbReference>
<keyword evidence="2" id="KW-1185">Reference proteome</keyword>
<dbReference type="KEGG" id="pfla:Pflav_063900"/>
<protein>
    <submittedName>
        <fullName evidence="1">Uncharacterized protein</fullName>
    </submittedName>
</protein>
<reference evidence="1 2" key="1">
    <citation type="submission" date="2020-03" db="EMBL/GenBank/DDBJ databases">
        <title>Whole genome shotgun sequence of Phytohabitans flavus NBRC 107702.</title>
        <authorList>
            <person name="Komaki H."/>
            <person name="Tamura T."/>
        </authorList>
    </citation>
    <scope>NUCLEOTIDE SEQUENCE [LARGE SCALE GENOMIC DNA]</scope>
    <source>
        <strain evidence="1 2">NBRC 107702</strain>
    </source>
</reference>
<name>A0A6F8Y1P0_9ACTN</name>
<gene>
    <name evidence="1" type="ORF">Pflav_063900</name>
</gene>
<reference evidence="1 2" key="2">
    <citation type="submission" date="2020-03" db="EMBL/GenBank/DDBJ databases">
        <authorList>
            <person name="Ichikawa N."/>
            <person name="Kimura A."/>
            <person name="Kitahashi Y."/>
            <person name="Uohara A."/>
        </authorList>
    </citation>
    <scope>NUCLEOTIDE SEQUENCE [LARGE SCALE GENOMIC DNA]</scope>
    <source>
        <strain evidence="1 2">NBRC 107702</strain>
    </source>
</reference>
<proteinExistence type="predicted"/>
<dbReference type="EMBL" id="AP022870">
    <property type="protein sequence ID" value="BCB79980.1"/>
    <property type="molecule type" value="Genomic_DNA"/>
</dbReference>
<sequence>MNGIGLGQPRPRTVTLRNIVLVAVGSRSVTKALVNAFGKLWNPVGVTLERCQVSHTSYNA</sequence>